<organism evidence="3 4">
    <name type="scientific">Dokdonia ponticola</name>
    <dbReference type="NCBI Taxonomy" id="2041041"/>
    <lineage>
        <taxon>Bacteria</taxon>
        <taxon>Pseudomonadati</taxon>
        <taxon>Bacteroidota</taxon>
        <taxon>Flavobacteriia</taxon>
        <taxon>Flavobacteriales</taxon>
        <taxon>Flavobacteriaceae</taxon>
        <taxon>Dokdonia</taxon>
    </lineage>
</organism>
<dbReference type="PANTHER" id="PTHR43002">
    <property type="entry name" value="GLYCOGEN DEBRANCHING ENZYME"/>
    <property type="match status" value="1"/>
</dbReference>
<dbReference type="RefSeq" id="WP_379977260.1">
    <property type="nucleotide sequence ID" value="NZ_JBHSFV010000002.1"/>
</dbReference>
<evidence type="ECO:0000313" key="4">
    <source>
        <dbReference type="Proteomes" id="UP001596043"/>
    </source>
</evidence>
<dbReference type="EMBL" id="JBHSFV010000002">
    <property type="protein sequence ID" value="MFC4633076.1"/>
    <property type="molecule type" value="Genomic_DNA"/>
</dbReference>
<comment type="caution">
    <text evidence="3">The sequence shown here is derived from an EMBL/GenBank/DDBJ whole genome shotgun (WGS) entry which is preliminary data.</text>
</comment>
<keyword evidence="3" id="KW-0378">Hydrolase</keyword>
<dbReference type="InterPro" id="IPR004193">
    <property type="entry name" value="Glyco_hydro_13_N"/>
</dbReference>
<dbReference type="Proteomes" id="UP001596043">
    <property type="component" value="Unassembled WGS sequence"/>
</dbReference>
<dbReference type="InterPro" id="IPR017853">
    <property type="entry name" value="GH"/>
</dbReference>
<dbReference type="Pfam" id="PF21653">
    <property type="entry name" value="pulA_all-beta"/>
    <property type="match status" value="1"/>
</dbReference>
<dbReference type="SUPFAM" id="SSF51445">
    <property type="entry name" value="(Trans)glycosidases"/>
    <property type="match status" value="1"/>
</dbReference>
<evidence type="ECO:0000313" key="3">
    <source>
        <dbReference type="EMBL" id="MFC4633076.1"/>
    </source>
</evidence>
<proteinExistence type="inferred from homology"/>
<keyword evidence="3" id="KW-0326">Glycosidase</keyword>
<dbReference type="CDD" id="cd02860">
    <property type="entry name" value="E_set_Pullulanase"/>
    <property type="match status" value="1"/>
</dbReference>
<dbReference type="GO" id="GO:0051060">
    <property type="term" value="F:pullulanase activity"/>
    <property type="evidence" value="ECO:0007669"/>
    <property type="project" value="UniProtKB-EC"/>
</dbReference>
<dbReference type="SMART" id="SM00642">
    <property type="entry name" value="Aamy"/>
    <property type="match status" value="1"/>
</dbReference>
<keyword evidence="4" id="KW-1185">Reference proteome</keyword>
<reference evidence="4" key="1">
    <citation type="journal article" date="2019" name="Int. J. Syst. Evol. Microbiol.">
        <title>The Global Catalogue of Microorganisms (GCM) 10K type strain sequencing project: providing services to taxonomists for standard genome sequencing and annotation.</title>
        <authorList>
            <consortium name="The Broad Institute Genomics Platform"/>
            <consortium name="The Broad Institute Genome Sequencing Center for Infectious Disease"/>
            <person name="Wu L."/>
            <person name="Ma J."/>
        </authorList>
    </citation>
    <scope>NUCLEOTIDE SEQUENCE [LARGE SCALE GENOMIC DNA]</scope>
    <source>
        <strain evidence="4">YJ-61-S</strain>
    </source>
</reference>
<dbReference type="InterPro" id="IPR014756">
    <property type="entry name" value="Ig_E-set"/>
</dbReference>
<dbReference type="InterPro" id="IPR011840">
    <property type="entry name" value="PulA_typeI"/>
</dbReference>
<dbReference type="NCBIfam" id="TIGR02104">
    <property type="entry name" value="pulA_typeI"/>
    <property type="match status" value="1"/>
</dbReference>
<accession>A0ABV9HUU5</accession>
<sequence length="669" mass="75632">MRYIILFSCILMFITSCKESATYSPKAHSSYTDYKGPEDKNLWLEYSKEATTFKIWSPTATKVQLNLYKTGNGGDAYETHQLKPSTNGKWTKTLKGDYDGVYYTYQIHIDGEWLKETPGIYAKAVGVNGNRAMVLDVERTNPSGWATDKRPSLQSPNDAVIYELHIRDMTIHPQSGSSMPGKYKGLVESGTKGPNDVATGFDHMRDMGITHVHLLPTYDHYSIDETKLDSLQYNWGYDPQNYNVPEGSFSSDPYNAEVRIKEFKEMVVRFHESGIGVILDVVYNHTGMPNGKGDTNGSNFSLEFPGYYYRQNEDGSYADASACGNETASDREMMREFIVQSVKYWAEEYHLDGFRFDLMGIHDIETMNTVTETLKEVDPEIFVYGEGWTAGDSPLPIEDRALKAHIQRMPDVTAFSDDIRDGLKGSVFDDQSTGFVSGAKGTEESIKFGVVGAIQHPQIDYKGVNYSDAPWTNEPWQAISYVSCHDNHTLYDKLHVSRRDATEEAIIKMDKLANAVVLTSQGIPFIHAGAELLRTKNEEHNSYNLPDAINQIDWNRKTTYAPVVDYYKNLIALRKAHPAFRMPTAEAVRQNLEFKTVIDGLVSYQIDNNANGDTWKTIYVIYNAQTQPYNYHIEGRWKTAVFGDQFNSGALITGSITVPERSMVILYQE</sequence>
<dbReference type="Gene3D" id="3.20.20.80">
    <property type="entry name" value="Glycosidases"/>
    <property type="match status" value="1"/>
</dbReference>
<dbReference type="InterPro" id="IPR013783">
    <property type="entry name" value="Ig-like_fold"/>
</dbReference>
<dbReference type="SUPFAM" id="SSF81296">
    <property type="entry name" value="E set domains"/>
    <property type="match status" value="1"/>
</dbReference>
<dbReference type="Gene3D" id="2.60.40.1180">
    <property type="entry name" value="Golgi alpha-mannosidase II"/>
    <property type="match status" value="1"/>
</dbReference>
<dbReference type="Gene3D" id="2.60.40.10">
    <property type="entry name" value="Immunoglobulins"/>
    <property type="match status" value="1"/>
</dbReference>
<dbReference type="Pfam" id="PF00128">
    <property type="entry name" value="Alpha-amylase"/>
    <property type="match status" value="1"/>
</dbReference>
<gene>
    <name evidence="3" type="primary">pulA</name>
    <name evidence="3" type="ORF">ACFO3O_04115</name>
</gene>
<dbReference type="CDD" id="cd11341">
    <property type="entry name" value="AmyAc_Pullulanase_LD-like"/>
    <property type="match status" value="1"/>
</dbReference>
<feature type="domain" description="Glycosyl hydrolase family 13 catalytic" evidence="2">
    <location>
        <begin position="170"/>
        <end position="574"/>
    </location>
</feature>
<evidence type="ECO:0000256" key="1">
    <source>
        <dbReference type="ARBA" id="ARBA00008061"/>
    </source>
</evidence>
<dbReference type="InterPro" id="IPR013780">
    <property type="entry name" value="Glyco_hydro_b"/>
</dbReference>
<dbReference type="EC" id="3.2.1.41" evidence="3"/>
<dbReference type="PROSITE" id="PS51257">
    <property type="entry name" value="PROKAR_LIPOPROTEIN"/>
    <property type="match status" value="1"/>
</dbReference>
<dbReference type="InterPro" id="IPR006047">
    <property type="entry name" value="GH13_cat_dom"/>
</dbReference>
<comment type="similarity">
    <text evidence="1">Belongs to the glycosyl hydrolase 13 family.</text>
</comment>
<dbReference type="Pfam" id="PF02922">
    <property type="entry name" value="CBM_48"/>
    <property type="match status" value="1"/>
</dbReference>
<name>A0ABV9HUU5_9FLAO</name>
<evidence type="ECO:0000259" key="2">
    <source>
        <dbReference type="SMART" id="SM00642"/>
    </source>
</evidence>
<protein>
    <submittedName>
        <fullName evidence="3">Type I pullulanase</fullName>
        <ecNumber evidence="3">3.2.1.41</ecNumber>
    </submittedName>
</protein>
<dbReference type="InterPro" id="IPR049117">
    <property type="entry name" value="pulA_all-beta"/>
</dbReference>